<comment type="caution">
    <text evidence="1">The sequence shown here is derived from an EMBL/GenBank/DDBJ whole genome shotgun (WGS) entry which is preliminary data.</text>
</comment>
<dbReference type="AlphaFoldDB" id="A0A2W2ARY8"/>
<evidence type="ECO:0008006" key="3">
    <source>
        <dbReference type="Google" id="ProtNLM"/>
    </source>
</evidence>
<dbReference type="Pfam" id="PF14391">
    <property type="entry name" value="DUF4421"/>
    <property type="match status" value="1"/>
</dbReference>
<name>A0A2W2ARY8_9BACT</name>
<dbReference type="EMBL" id="QKTW01000032">
    <property type="protein sequence ID" value="PZF70744.1"/>
    <property type="molecule type" value="Genomic_DNA"/>
</dbReference>
<dbReference type="Proteomes" id="UP000248745">
    <property type="component" value="Unassembled WGS sequence"/>
</dbReference>
<protein>
    <recommendedName>
        <fullName evidence="3">DUF4421 domain-containing protein</fullName>
    </recommendedName>
</protein>
<evidence type="ECO:0000313" key="2">
    <source>
        <dbReference type="Proteomes" id="UP000248745"/>
    </source>
</evidence>
<reference evidence="1 2" key="1">
    <citation type="submission" date="2018-06" db="EMBL/GenBank/DDBJ databases">
        <title>Mucibacter soli gen. nov., sp. nov., a new member of the family Chitinophagaceae producing mucin.</title>
        <authorList>
            <person name="Kim M.-K."/>
            <person name="Park S."/>
            <person name="Kim T.-S."/>
            <person name="Joung Y."/>
            <person name="Han J.-H."/>
            <person name="Kim S.B."/>
        </authorList>
    </citation>
    <scope>NUCLEOTIDE SEQUENCE [LARGE SCALE GENOMIC DNA]</scope>
    <source>
        <strain evidence="1 2">R1-15</strain>
    </source>
</reference>
<dbReference type="InterPro" id="IPR025535">
    <property type="entry name" value="DUF4421"/>
</dbReference>
<proteinExistence type="predicted"/>
<keyword evidence="2" id="KW-1185">Reference proteome</keyword>
<gene>
    <name evidence="1" type="ORF">DN068_21745</name>
</gene>
<accession>A0A2W2ARY8</accession>
<evidence type="ECO:0000313" key="1">
    <source>
        <dbReference type="EMBL" id="PZF70744.1"/>
    </source>
</evidence>
<sequence length="364" mass="40439">MAQVFSYRFVDHLKLLLLFVLLLGISPLHAEINFLSQSWLSRDTNRIKTYAKAESVWIDASAVSTTFTLAPLKVSPDQTIKPQLVSNTGLTIGGGFIYGYLIAEYSVLLPSTLRDKSNNARSAHLGLAKNARNYGIEGSFTKINGLLYLSPDSNDVFRPLHQLGNISYRNYSGTFSYFFNYKRFSYRAANQCYELQTRSAGSVIASVTSSYQILRSKDSAVLNSGYTSKTDSGNVVPINVAIGKFSTHRMALVGNIGYSYNFVWSGGKWSCNPAFSALVGTDHTILRTEGDKKDLPAFTFVRGLSWGLNFSYNCPDYYVLCNYRGQTATSGVMLIPNASVNVQSLHLEVGYRFRRSEKKLCGVF</sequence>
<organism evidence="1 2">
    <name type="scientific">Taibaiella soli</name>
    <dbReference type="NCBI Taxonomy" id="1649169"/>
    <lineage>
        <taxon>Bacteria</taxon>
        <taxon>Pseudomonadati</taxon>
        <taxon>Bacteroidota</taxon>
        <taxon>Chitinophagia</taxon>
        <taxon>Chitinophagales</taxon>
        <taxon>Chitinophagaceae</taxon>
        <taxon>Taibaiella</taxon>
    </lineage>
</organism>